<keyword evidence="6" id="KW-0378">Hydrolase</keyword>
<protein>
    <recommendedName>
        <fullName evidence="3">N-acyl-aliphatic-L-amino acid amidohydrolase</fullName>
        <ecNumber evidence="3">3.5.1.14</ecNumber>
    </recommendedName>
    <alternativeName>
        <fullName evidence="8">N-acyl-L-amino-acid amidohydrolase</fullName>
    </alternativeName>
</protein>
<dbReference type="Pfam" id="PF01546">
    <property type="entry name" value="Peptidase_M20"/>
    <property type="match status" value="1"/>
</dbReference>
<evidence type="ECO:0000256" key="1">
    <source>
        <dbReference type="ARBA" id="ARBA00004496"/>
    </source>
</evidence>
<dbReference type="EC" id="3.5.1.14" evidence="3"/>
<dbReference type="Gene3D" id="3.30.70.360">
    <property type="match status" value="1"/>
</dbReference>
<evidence type="ECO:0000256" key="5">
    <source>
        <dbReference type="ARBA" id="ARBA00022723"/>
    </source>
</evidence>
<comment type="similarity">
    <text evidence="2">Belongs to the peptidase M20A family.</text>
</comment>
<keyword evidence="7 10" id="KW-0862">Zinc</keyword>
<feature type="binding site" evidence="10">
    <location>
        <position position="146"/>
    </location>
    <ligand>
        <name>Zn(2+)</name>
        <dbReference type="ChEBI" id="CHEBI:29105"/>
        <label>1</label>
    </ligand>
</feature>
<evidence type="ECO:0000313" key="13">
    <source>
        <dbReference type="EMBL" id="KAL3079913.1"/>
    </source>
</evidence>
<keyword evidence="4" id="KW-0963">Cytoplasm</keyword>
<feature type="active site" description="Proton acceptor" evidence="9">
    <location>
        <position position="215"/>
    </location>
</feature>
<evidence type="ECO:0000256" key="8">
    <source>
        <dbReference type="ARBA" id="ARBA00029656"/>
    </source>
</evidence>
<evidence type="ECO:0000259" key="12">
    <source>
        <dbReference type="Pfam" id="PF07687"/>
    </source>
</evidence>
<feature type="region of interest" description="Disordered" evidence="11">
    <location>
        <begin position="25"/>
        <end position="49"/>
    </location>
</feature>
<dbReference type="Proteomes" id="UP001620626">
    <property type="component" value="Unassembled WGS sequence"/>
</dbReference>
<evidence type="ECO:0000256" key="2">
    <source>
        <dbReference type="ARBA" id="ARBA00006247"/>
    </source>
</evidence>
<dbReference type="PANTHER" id="PTHR45892:SF1">
    <property type="entry name" value="AMINOACYLASE-1"/>
    <property type="match status" value="1"/>
</dbReference>
<evidence type="ECO:0000256" key="4">
    <source>
        <dbReference type="ARBA" id="ARBA00022490"/>
    </source>
</evidence>
<dbReference type="GO" id="GO:0004046">
    <property type="term" value="F:aminoacylase activity"/>
    <property type="evidence" value="ECO:0007669"/>
    <property type="project" value="UniProtKB-EC"/>
</dbReference>
<dbReference type="PIRSF" id="PIRSF036696">
    <property type="entry name" value="ACY-1"/>
    <property type="match status" value="1"/>
</dbReference>
<keyword evidence="5 10" id="KW-0479">Metal-binding</keyword>
<dbReference type="Pfam" id="PF07687">
    <property type="entry name" value="M20_dimer"/>
    <property type="match status" value="1"/>
</dbReference>
<evidence type="ECO:0000313" key="14">
    <source>
        <dbReference type="Proteomes" id="UP001620626"/>
    </source>
</evidence>
<dbReference type="Gene3D" id="3.40.630.10">
    <property type="entry name" value="Zn peptidases"/>
    <property type="match status" value="1"/>
</dbReference>
<evidence type="ECO:0000256" key="6">
    <source>
        <dbReference type="ARBA" id="ARBA00022801"/>
    </source>
</evidence>
<organism evidence="13 14">
    <name type="scientific">Heterodera trifolii</name>
    <dbReference type="NCBI Taxonomy" id="157864"/>
    <lineage>
        <taxon>Eukaryota</taxon>
        <taxon>Metazoa</taxon>
        <taxon>Ecdysozoa</taxon>
        <taxon>Nematoda</taxon>
        <taxon>Chromadorea</taxon>
        <taxon>Rhabditida</taxon>
        <taxon>Tylenchina</taxon>
        <taxon>Tylenchomorpha</taxon>
        <taxon>Tylenchoidea</taxon>
        <taxon>Heteroderidae</taxon>
        <taxon>Heteroderinae</taxon>
        <taxon>Heterodera</taxon>
    </lineage>
</organism>
<dbReference type="PANTHER" id="PTHR45892">
    <property type="entry name" value="AMINOACYLASE-1"/>
    <property type="match status" value="1"/>
</dbReference>
<dbReference type="AlphaFoldDB" id="A0ABD2IUP1"/>
<feature type="binding site" evidence="10">
    <location>
        <position position="179"/>
    </location>
    <ligand>
        <name>Zn(2+)</name>
        <dbReference type="ChEBI" id="CHEBI:29105"/>
        <label>1</label>
    </ligand>
</feature>
<dbReference type="FunFam" id="3.40.630.10:FF:000019">
    <property type="entry name" value="Aminoacylase 1"/>
    <property type="match status" value="1"/>
</dbReference>
<dbReference type="CDD" id="cd05646">
    <property type="entry name" value="M20_AcylaseI_like"/>
    <property type="match status" value="1"/>
</dbReference>
<feature type="binding site" evidence="10">
    <location>
        <position position="216"/>
    </location>
    <ligand>
        <name>Zn(2+)</name>
        <dbReference type="ChEBI" id="CHEBI:29105"/>
        <label>2</label>
    </ligand>
</feature>
<dbReference type="InterPro" id="IPR010159">
    <property type="entry name" value="N-acyl_aa_amidohydrolase"/>
</dbReference>
<sequence>MPWKDSATFAATDLAKRSKSAQIIQATKNENFGKPIKKNKNENKSELEKRKTFWNAIGSWKNKQKKEEQQKSKEEPLAVTRFREYLRINTEQPNPDYQKNRDFLLKYAAELGLNAWEYECVPGKTFVGMTFAGSEPTLPSLLLYCHSDVVITTPSKWTHPPYAAHKDAQGNIFARGAQDMKSVGVQYVEALRLLLNANGHKPFLRTVHVLFGPDEEIGGHDGMEKFVQTDKFRALNVGFTLDEGLASETDVFRVFYGERAVWWLKIICRGAPGHGSRFIEDTAGPKLGSILNSFNEYRERQHRKLKENSDLQLGDVTSVNLTKIEGGAQMNVIPSKYTAYFDIRVTPTENYEELEAMFSEWCRKAGPNVTYEFINKGTNKKVTSVDPSENEWWRQLSEVFAEEKCKISTEIFIGGTDSRYLRQAGIPAIGFSPMINTPVLLHDHNEFLNERVFLDGVKLYAKIIPRLANLKA</sequence>
<comment type="subcellular location">
    <subcellularLocation>
        <location evidence="1">Cytoplasm</location>
    </subcellularLocation>
</comment>
<dbReference type="SUPFAM" id="SSF55031">
    <property type="entry name" value="Bacterial exopeptidase dimerisation domain"/>
    <property type="match status" value="1"/>
</dbReference>
<keyword evidence="14" id="KW-1185">Reference proteome</keyword>
<dbReference type="InterPro" id="IPR002933">
    <property type="entry name" value="Peptidase_M20"/>
</dbReference>
<feature type="binding site" evidence="10">
    <location>
        <position position="179"/>
    </location>
    <ligand>
        <name>Zn(2+)</name>
        <dbReference type="ChEBI" id="CHEBI:29105"/>
        <label>2</label>
    </ligand>
</feature>
<feature type="active site" evidence="9">
    <location>
        <position position="148"/>
    </location>
</feature>
<comment type="cofactor">
    <cofactor evidence="10">
        <name>Zn(2+)</name>
        <dbReference type="ChEBI" id="CHEBI:29105"/>
    </cofactor>
    <text evidence="10">Binds 2 Zn(2+) ions per subunit.</text>
</comment>
<proteinExistence type="inferred from homology"/>
<gene>
    <name evidence="13" type="ORF">niasHT_038430</name>
</gene>
<evidence type="ECO:0000256" key="7">
    <source>
        <dbReference type="ARBA" id="ARBA00022833"/>
    </source>
</evidence>
<feature type="compositionally biased region" description="Basic and acidic residues" evidence="11">
    <location>
        <begin position="39"/>
        <end position="49"/>
    </location>
</feature>
<name>A0ABD2IUP1_9BILA</name>
<dbReference type="SUPFAM" id="SSF53187">
    <property type="entry name" value="Zn-dependent exopeptidases"/>
    <property type="match status" value="1"/>
</dbReference>
<evidence type="ECO:0000256" key="9">
    <source>
        <dbReference type="PIRSR" id="PIRSR036696-1"/>
    </source>
</evidence>
<dbReference type="InterPro" id="IPR052083">
    <property type="entry name" value="Aminoacylase-1_M20A"/>
</dbReference>
<dbReference type="EMBL" id="JBICBT010001178">
    <property type="protein sequence ID" value="KAL3079913.1"/>
    <property type="molecule type" value="Genomic_DNA"/>
</dbReference>
<dbReference type="FunFam" id="3.30.70.360:FF:000005">
    <property type="entry name" value="Putative Aminoacylase-1"/>
    <property type="match status" value="1"/>
</dbReference>
<feature type="binding site" evidence="10">
    <location>
        <position position="442"/>
    </location>
    <ligand>
        <name>Zn(2+)</name>
        <dbReference type="ChEBI" id="CHEBI:29105"/>
        <label>2</label>
    </ligand>
</feature>
<dbReference type="FunFam" id="1.10.150.900:FF:000001">
    <property type="entry name" value="Aminoacylase-1, putative"/>
    <property type="match status" value="1"/>
</dbReference>
<evidence type="ECO:0000256" key="3">
    <source>
        <dbReference type="ARBA" id="ARBA00011913"/>
    </source>
</evidence>
<dbReference type="NCBIfam" id="TIGR01880">
    <property type="entry name" value="Ac-peptdase-euk"/>
    <property type="match status" value="1"/>
</dbReference>
<reference evidence="13 14" key="1">
    <citation type="submission" date="2024-10" db="EMBL/GenBank/DDBJ databases">
        <authorList>
            <person name="Kim D."/>
        </authorList>
    </citation>
    <scope>NUCLEOTIDE SEQUENCE [LARGE SCALE GENOMIC DNA]</scope>
    <source>
        <strain evidence="13">BH-2024</strain>
    </source>
</reference>
<dbReference type="InterPro" id="IPR011650">
    <property type="entry name" value="Peptidase_M20_dimer"/>
</dbReference>
<accession>A0ABD2IUP1</accession>
<feature type="binding site" evidence="10">
    <location>
        <position position="243"/>
    </location>
    <ligand>
        <name>Zn(2+)</name>
        <dbReference type="ChEBI" id="CHEBI:29105"/>
        <label>1</label>
    </ligand>
</feature>
<feature type="domain" description="Peptidase M20 dimerisation" evidence="12">
    <location>
        <begin position="256"/>
        <end position="368"/>
    </location>
</feature>
<evidence type="ECO:0000256" key="11">
    <source>
        <dbReference type="SAM" id="MobiDB-lite"/>
    </source>
</evidence>
<dbReference type="InterPro" id="IPR036264">
    <property type="entry name" value="Bact_exopeptidase_dim_dom"/>
</dbReference>
<comment type="caution">
    <text evidence="13">The sequence shown here is derived from an EMBL/GenBank/DDBJ whole genome shotgun (WGS) entry which is preliminary data.</text>
</comment>
<dbReference type="GO" id="GO:0046872">
    <property type="term" value="F:metal ion binding"/>
    <property type="evidence" value="ECO:0007669"/>
    <property type="project" value="UniProtKB-KW"/>
</dbReference>
<dbReference type="GO" id="GO:0005737">
    <property type="term" value="C:cytoplasm"/>
    <property type="evidence" value="ECO:0007669"/>
    <property type="project" value="UniProtKB-SubCell"/>
</dbReference>
<evidence type="ECO:0000256" key="10">
    <source>
        <dbReference type="PIRSR" id="PIRSR036696-2"/>
    </source>
</evidence>
<dbReference type="Gene3D" id="1.10.150.900">
    <property type="match status" value="1"/>
</dbReference>